<feature type="signal peptide" evidence="1">
    <location>
        <begin position="1"/>
        <end position="28"/>
    </location>
</feature>
<dbReference type="AlphaFoldDB" id="A0AAE0SQ99"/>
<feature type="chain" id="PRO_5042105057" evidence="1">
    <location>
        <begin position="29"/>
        <end position="68"/>
    </location>
</feature>
<reference evidence="2" key="2">
    <citation type="journal article" date="2021" name="Genome Biol. Evol.">
        <title>Developing a high-quality reference genome for a parasitic bivalve with doubly uniparental inheritance (Bivalvia: Unionida).</title>
        <authorList>
            <person name="Smith C.H."/>
        </authorList>
    </citation>
    <scope>NUCLEOTIDE SEQUENCE</scope>
    <source>
        <strain evidence="2">CHS0354</strain>
        <tissue evidence="2">Mantle</tissue>
    </source>
</reference>
<dbReference type="Proteomes" id="UP001195483">
    <property type="component" value="Unassembled WGS sequence"/>
</dbReference>
<protein>
    <submittedName>
        <fullName evidence="2">Uncharacterized protein</fullName>
    </submittedName>
</protein>
<evidence type="ECO:0000313" key="3">
    <source>
        <dbReference type="Proteomes" id="UP001195483"/>
    </source>
</evidence>
<reference evidence="2" key="3">
    <citation type="submission" date="2023-05" db="EMBL/GenBank/DDBJ databases">
        <authorList>
            <person name="Smith C.H."/>
        </authorList>
    </citation>
    <scope>NUCLEOTIDE SEQUENCE</scope>
    <source>
        <strain evidence="2">CHS0354</strain>
        <tissue evidence="2">Mantle</tissue>
    </source>
</reference>
<keyword evidence="3" id="KW-1185">Reference proteome</keyword>
<evidence type="ECO:0000313" key="2">
    <source>
        <dbReference type="EMBL" id="KAK3596227.1"/>
    </source>
</evidence>
<proteinExistence type="predicted"/>
<sequence length="68" mass="7272">MVMMCGRTLMTLMISAMILICMLEPSHGKGCISIGWGGCADGGCGRLRGHCINHGHPPINRCECLRIG</sequence>
<name>A0AAE0SQ99_9BIVA</name>
<evidence type="ECO:0000256" key="1">
    <source>
        <dbReference type="SAM" id="SignalP"/>
    </source>
</evidence>
<keyword evidence="1" id="KW-0732">Signal</keyword>
<organism evidence="2 3">
    <name type="scientific">Potamilus streckersoni</name>
    <dbReference type="NCBI Taxonomy" id="2493646"/>
    <lineage>
        <taxon>Eukaryota</taxon>
        <taxon>Metazoa</taxon>
        <taxon>Spiralia</taxon>
        <taxon>Lophotrochozoa</taxon>
        <taxon>Mollusca</taxon>
        <taxon>Bivalvia</taxon>
        <taxon>Autobranchia</taxon>
        <taxon>Heteroconchia</taxon>
        <taxon>Palaeoheterodonta</taxon>
        <taxon>Unionida</taxon>
        <taxon>Unionoidea</taxon>
        <taxon>Unionidae</taxon>
        <taxon>Ambleminae</taxon>
        <taxon>Lampsilini</taxon>
        <taxon>Potamilus</taxon>
    </lineage>
</organism>
<comment type="caution">
    <text evidence="2">The sequence shown here is derived from an EMBL/GenBank/DDBJ whole genome shotgun (WGS) entry which is preliminary data.</text>
</comment>
<reference evidence="2" key="1">
    <citation type="journal article" date="2021" name="Genome Biol. Evol.">
        <title>A High-Quality Reference Genome for a Parasitic Bivalve with Doubly Uniparental Inheritance (Bivalvia: Unionida).</title>
        <authorList>
            <person name="Smith C.H."/>
        </authorList>
    </citation>
    <scope>NUCLEOTIDE SEQUENCE</scope>
    <source>
        <strain evidence="2">CHS0354</strain>
    </source>
</reference>
<accession>A0AAE0SQ99</accession>
<dbReference type="EMBL" id="JAEAOA010001943">
    <property type="protein sequence ID" value="KAK3596227.1"/>
    <property type="molecule type" value="Genomic_DNA"/>
</dbReference>
<gene>
    <name evidence="2" type="ORF">CHS0354_033062</name>
</gene>